<feature type="transmembrane region" description="Helical" evidence="2">
    <location>
        <begin position="67"/>
        <end position="86"/>
    </location>
</feature>
<keyword evidence="2" id="KW-1133">Transmembrane helix</keyword>
<protein>
    <submittedName>
        <fullName evidence="3">SoxR reducing system RseC family protein</fullName>
    </submittedName>
</protein>
<evidence type="ECO:0000256" key="2">
    <source>
        <dbReference type="SAM" id="Phobius"/>
    </source>
</evidence>
<keyword evidence="2" id="KW-0472">Membrane</keyword>
<dbReference type="EMBL" id="JABBNI010000030">
    <property type="protein sequence ID" value="NMM64032.1"/>
    <property type="molecule type" value="Genomic_DNA"/>
</dbReference>
<dbReference type="RefSeq" id="WP_169298628.1">
    <property type="nucleotide sequence ID" value="NZ_JABBNI010000030.1"/>
</dbReference>
<keyword evidence="2" id="KW-0812">Transmembrane</keyword>
<evidence type="ECO:0000256" key="1">
    <source>
        <dbReference type="SAM" id="MobiDB-lite"/>
    </source>
</evidence>
<evidence type="ECO:0000313" key="4">
    <source>
        <dbReference type="Proteomes" id="UP000537131"/>
    </source>
</evidence>
<proteinExistence type="predicted"/>
<keyword evidence="4" id="KW-1185">Reference proteome</keyword>
<comment type="caution">
    <text evidence="3">The sequence shown here is derived from an EMBL/GenBank/DDBJ whole genome shotgun (WGS) entry which is preliminary data.</text>
</comment>
<reference evidence="3 4" key="1">
    <citation type="submission" date="2020-04" db="EMBL/GenBank/DDBJ databases">
        <authorList>
            <person name="Doyle D.A."/>
        </authorList>
    </citation>
    <scope>NUCLEOTIDE SEQUENCE [LARGE SCALE GENOMIC DNA]</scope>
    <source>
        <strain evidence="3 4">P21</strain>
    </source>
</reference>
<dbReference type="AlphaFoldDB" id="A0A7Y0EJ21"/>
<evidence type="ECO:0000313" key="3">
    <source>
        <dbReference type="EMBL" id="NMM64032.1"/>
    </source>
</evidence>
<reference evidence="3 4" key="2">
    <citation type="submission" date="2020-06" db="EMBL/GenBank/DDBJ databases">
        <title>Complete Genome Sequence of Clostridium muelleri sp. nov. P21T, an Acid-Alcohol Producing Acetogen Isolated from Old Hay.</title>
        <authorList>
            <person name="Duncan K.E."/>
            <person name="Tanner R.S."/>
        </authorList>
    </citation>
    <scope>NUCLEOTIDE SEQUENCE [LARGE SCALE GENOMIC DNA]</scope>
    <source>
        <strain evidence="3 4">P21</strain>
    </source>
</reference>
<sequence>MKTEQEKMFENVINKKSEESPGKTEPKKTNMLLAAFMMFIFPIMLVCLGIFLGGYIGKSIGTSIRTFQILGGVIAFIVAVIAIKLFDRSAVLDKNAEKIYWDDM</sequence>
<feature type="transmembrane region" description="Helical" evidence="2">
    <location>
        <begin position="32"/>
        <end position="55"/>
    </location>
</feature>
<gene>
    <name evidence="3" type="ORF">HBE96_15390</name>
</gene>
<feature type="region of interest" description="Disordered" evidence="1">
    <location>
        <begin position="1"/>
        <end position="25"/>
    </location>
</feature>
<dbReference type="Proteomes" id="UP000537131">
    <property type="component" value="Unassembled WGS sequence"/>
</dbReference>
<accession>A0A7Y0EJ21</accession>
<organism evidence="3 4">
    <name type="scientific">Clostridium muellerianum</name>
    <dbReference type="NCBI Taxonomy" id="2716538"/>
    <lineage>
        <taxon>Bacteria</taxon>
        <taxon>Bacillati</taxon>
        <taxon>Bacillota</taxon>
        <taxon>Clostridia</taxon>
        <taxon>Eubacteriales</taxon>
        <taxon>Clostridiaceae</taxon>
        <taxon>Clostridium</taxon>
    </lineage>
</organism>
<dbReference type="Pfam" id="PF04246">
    <property type="entry name" value="RseC_MucC"/>
    <property type="match status" value="1"/>
</dbReference>
<name>A0A7Y0EJ21_9CLOT</name>